<dbReference type="InterPro" id="IPR052543">
    <property type="entry name" value="HTH_Metal-responsive_Reg"/>
</dbReference>
<dbReference type="InterPro" id="IPR036390">
    <property type="entry name" value="WH_DNA-bd_sf"/>
</dbReference>
<dbReference type="GO" id="GO:0010288">
    <property type="term" value="P:response to lead ion"/>
    <property type="evidence" value="ECO:0007669"/>
    <property type="project" value="TreeGrafter"/>
</dbReference>
<evidence type="ECO:0000259" key="1">
    <source>
        <dbReference type="PROSITE" id="PS50987"/>
    </source>
</evidence>
<dbReference type="Gene3D" id="1.10.10.10">
    <property type="entry name" value="Winged helix-like DNA-binding domain superfamily/Winged helix DNA-binding domain"/>
    <property type="match status" value="1"/>
</dbReference>
<comment type="caution">
    <text evidence="2">The sequence shown here is derived from an EMBL/GenBank/DDBJ whole genome shotgun (WGS) entry which is preliminary data.</text>
</comment>
<dbReference type="InterPro" id="IPR036388">
    <property type="entry name" value="WH-like_DNA-bd_sf"/>
</dbReference>
<dbReference type="SUPFAM" id="SSF46785">
    <property type="entry name" value="Winged helix' DNA-binding domain"/>
    <property type="match status" value="1"/>
</dbReference>
<protein>
    <submittedName>
        <fullName evidence="2">Transcriptional regulator</fullName>
    </submittedName>
</protein>
<dbReference type="InterPro" id="IPR011991">
    <property type="entry name" value="ArsR-like_HTH"/>
</dbReference>
<dbReference type="GO" id="GO:0046686">
    <property type="term" value="P:response to cadmium ion"/>
    <property type="evidence" value="ECO:0007669"/>
    <property type="project" value="TreeGrafter"/>
</dbReference>
<reference evidence="2" key="1">
    <citation type="submission" date="2021-01" db="EMBL/GenBank/DDBJ databases">
        <title>Whole genome shotgun sequence of Cellulomonas pakistanensis NBRC 110800.</title>
        <authorList>
            <person name="Komaki H."/>
            <person name="Tamura T."/>
        </authorList>
    </citation>
    <scope>NUCLEOTIDE SEQUENCE</scope>
    <source>
        <strain evidence="2">NBRC 110800</strain>
    </source>
</reference>
<dbReference type="RefSeq" id="WP_203666988.1">
    <property type="nucleotide sequence ID" value="NZ_BONO01000002.1"/>
</dbReference>
<accession>A0A919P9M2</accession>
<dbReference type="PANTHER" id="PTHR39168:SF1">
    <property type="entry name" value="TRANSCRIPTIONAL REGULATORY PROTEIN"/>
    <property type="match status" value="1"/>
</dbReference>
<dbReference type="PROSITE" id="PS50987">
    <property type="entry name" value="HTH_ARSR_2"/>
    <property type="match status" value="1"/>
</dbReference>
<proteinExistence type="predicted"/>
<dbReference type="CDD" id="cd00090">
    <property type="entry name" value="HTH_ARSR"/>
    <property type="match status" value="1"/>
</dbReference>
<evidence type="ECO:0000313" key="3">
    <source>
        <dbReference type="Proteomes" id="UP000642125"/>
    </source>
</evidence>
<dbReference type="InterPro" id="IPR001845">
    <property type="entry name" value="HTH_ArsR_DNA-bd_dom"/>
</dbReference>
<gene>
    <name evidence="2" type="ORF">Cpa01nite_03200</name>
</gene>
<keyword evidence="3" id="KW-1185">Reference proteome</keyword>
<dbReference type="Pfam" id="PF12840">
    <property type="entry name" value="HTH_20"/>
    <property type="match status" value="1"/>
</dbReference>
<name>A0A919P9M2_9CELL</name>
<dbReference type="GO" id="GO:0003677">
    <property type="term" value="F:DNA binding"/>
    <property type="evidence" value="ECO:0007669"/>
    <property type="project" value="TreeGrafter"/>
</dbReference>
<dbReference type="GO" id="GO:0097063">
    <property type="term" value="F:cadmium ion sensor activity"/>
    <property type="evidence" value="ECO:0007669"/>
    <property type="project" value="TreeGrafter"/>
</dbReference>
<dbReference type="EMBL" id="BONO01000002">
    <property type="protein sequence ID" value="GIG34939.1"/>
    <property type="molecule type" value="Genomic_DNA"/>
</dbReference>
<evidence type="ECO:0000313" key="2">
    <source>
        <dbReference type="EMBL" id="GIG34939.1"/>
    </source>
</evidence>
<dbReference type="GO" id="GO:0003700">
    <property type="term" value="F:DNA-binding transcription factor activity"/>
    <property type="evidence" value="ECO:0007669"/>
    <property type="project" value="InterPro"/>
</dbReference>
<feature type="domain" description="HTH arsR-type" evidence="1">
    <location>
        <begin position="1"/>
        <end position="94"/>
    </location>
</feature>
<dbReference type="GO" id="GO:0032791">
    <property type="term" value="F:lead ion binding"/>
    <property type="evidence" value="ECO:0007669"/>
    <property type="project" value="TreeGrafter"/>
</dbReference>
<organism evidence="2 3">
    <name type="scientific">Cellulomonas pakistanensis</name>
    <dbReference type="NCBI Taxonomy" id="992287"/>
    <lineage>
        <taxon>Bacteria</taxon>
        <taxon>Bacillati</taxon>
        <taxon>Actinomycetota</taxon>
        <taxon>Actinomycetes</taxon>
        <taxon>Micrococcales</taxon>
        <taxon>Cellulomonadaceae</taxon>
        <taxon>Cellulomonas</taxon>
    </lineage>
</organism>
<dbReference type="SMART" id="SM00418">
    <property type="entry name" value="HTH_ARSR"/>
    <property type="match status" value="1"/>
</dbReference>
<sequence length="244" mass="24934">MGRDRDFTAVGRALAVPARSTICNLLMDGSRRPAGELARLAGVSASTASDHLGVLVAAGLLRCHVHGRHRFYALAGPEVGSALEALGLIAPPAPVSGLRGTRRAEHLAAARFCYDHLAGALGTALTDAWLAAGWLADPDALALTPRGAAGLRGLGVAVDAAVAGRRATTRACLDWTERRPHLGGAVGAAVGTRFLDAGWVVRHRSGRGLTVTPAGETLLRESFGIDLAGRAAADLVPGAAAGRV</sequence>
<dbReference type="PANTHER" id="PTHR39168">
    <property type="entry name" value="TRANSCRIPTIONAL REGULATOR-RELATED"/>
    <property type="match status" value="1"/>
</dbReference>
<dbReference type="Proteomes" id="UP000642125">
    <property type="component" value="Unassembled WGS sequence"/>
</dbReference>
<dbReference type="AlphaFoldDB" id="A0A919P9M2"/>